<dbReference type="EMBL" id="UYJE01006918">
    <property type="protein sequence ID" value="VDI50219.1"/>
    <property type="molecule type" value="Genomic_DNA"/>
</dbReference>
<dbReference type="SUPFAM" id="SSF53448">
    <property type="entry name" value="Nucleotide-diphospho-sugar transferases"/>
    <property type="match status" value="1"/>
</dbReference>
<name>A0A8B6FJH9_MYTGA</name>
<dbReference type="Pfam" id="PF01501">
    <property type="entry name" value="Glyco_transf_8"/>
    <property type="match status" value="1"/>
</dbReference>
<protein>
    <recommendedName>
        <fullName evidence="2">glycogenin glucosyltransferase</fullName>
        <ecNumber evidence="2">2.4.1.186</ecNumber>
    </recommendedName>
</protein>
<gene>
    <name evidence="3" type="ORF">MGAL_10B032367</name>
</gene>
<feature type="non-terminal residue" evidence="3">
    <location>
        <position position="1"/>
    </location>
</feature>
<dbReference type="GO" id="GO:0005978">
    <property type="term" value="P:glycogen biosynthetic process"/>
    <property type="evidence" value="ECO:0007669"/>
    <property type="project" value="UniProtKB-ARBA"/>
</dbReference>
<evidence type="ECO:0000256" key="1">
    <source>
        <dbReference type="ARBA" id="ARBA00038162"/>
    </source>
</evidence>
<dbReference type="EC" id="2.4.1.186" evidence="2"/>
<sequence>MASQEEREAFVTLATNDTYALGCLVLGSSLRRAGTTRQLAVMVTPGVSQSLRDQLSRVFNLVYDVDLLDSQDPTNLQLLGRPDLNVTFTKFHCWRLTQYDKAVFLDADTLIQTWAVCFTICASVPIKDMIEVCASTMSTQSFQATFVFFLPYKEVDIGGGMEDISLDYISIKLSHKYLDSFCSEPKTKSRRLFIIQSSLKWK</sequence>
<evidence type="ECO:0000256" key="2">
    <source>
        <dbReference type="ARBA" id="ARBA00038934"/>
    </source>
</evidence>
<dbReference type="GO" id="GO:0008466">
    <property type="term" value="F:glycogenin glucosyltransferase activity"/>
    <property type="evidence" value="ECO:0007669"/>
    <property type="project" value="UniProtKB-EC"/>
</dbReference>
<dbReference type="OrthoDB" id="2014201at2759"/>
<comment type="caution">
    <text evidence="3">The sequence shown here is derived from an EMBL/GenBank/DDBJ whole genome shotgun (WGS) entry which is preliminary data.</text>
</comment>
<keyword evidence="3" id="KW-0328">Glycosyltransferase</keyword>
<dbReference type="InterPro" id="IPR050587">
    <property type="entry name" value="GNT1/Glycosyltrans_8"/>
</dbReference>
<dbReference type="Proteomes" id="UP000596742">
    <property type="component" value="Unassembled WGS sequence"/>
</dbReference>
<dbReference type="InterPro" id="IPR029044">
    <property type="entry name" value="Nucleotide-diphossugar_trans"/>
</dbReference>
<proteinExistence type="inferred from homology"/>
<organism evidence="3 4">
    <name type="scientific">Mytilus galloprovincialis</name>
    <name type="common">Mediterranean mussel</name>
    <dbReference type="NCBI Taxonomy" id="29158"/>
    <lineage>
        <taxon>Eukaryota</taxon>
        <taxon>Metazoa</taxon>
        <taxon>Spiralia</taxon>
        <taxon>Lophotrochozoa</taxon>
        <taxon>Mollusca</taxon>
        <taxon>Bivalvia</taxon>
        <taxon>Autobranchia</taxon>
        <taxon>Pteriomorphia</taxon>
        <taxon>Mytilida</taxon>
        <taxon>Mytiloidea</taxon>
        <taxon>Mytilidae</taxon>
        <taxon>Mytilinae</taxon>
        <taxon>Mytilus</taxon>
    </lineage>
</organism>
<accession>A0A8B6FJH9</accession>
<dbReference type="PANTHER" id="PTHR11183">
    <property type="entry name" value="GLYCOGENIN SUBFAMILY MEMBER"/>
    <property type="match status" value="1"/>
</dbReference>
<keyword evidence="4" id="KW-1185">Reference proteome</keyword>
<evidence type="ECO:0000313" key="4">
    <source>
        <dbReference type="Proteomes" id="UP000596742"/>
    </source>
</evidence>
<dbReference type="AlphaFoldDB" id="A0A8B6FJH9"/>
<dbReference type="Gene3D" id="3.90.550.10">
    <property type="entry name" value="Spore Coat Polysaccharide Biosynthesis Protein SpsA, Chain A"/>
    <property type="match status" value="1"/>
</dbReference>
<comment type="similarity">
    <text evidence="1">Belongs to the glycosyltransferase 8 family. Glycogenin subfamily.</text>
</comment>
<dbReference type="InterPro" id="IPR002495">
    <property type="entry name" value="Glyco_trans_8"/>
</dbReference>
<keyword evidence="3" id="KW-0808">Transferase</keyword>
<evidence type="ECO:0000313" key="3">
    <source>
        <dbReference type="EMBL" id="VDI50219.1"/>
    </source>
</evidence>
<reference evidence="3" key="1">
    <citation type="submission" date="2018-11" db="EMBL/GenBank/DDBJ databases">
        <authorList>
            <person name="Alioto T."/>
            <person name="Alioto T."/>
        </authorList>
    </citation>
    <scope>NUCLEOTIDE SEQUENCE</scope>
</reference>